<evidence type="ECO:0000256" key="1">
    <source>
        <dbReference type="ARBA" id="ARBA00009437"/>
    </source>
</evidence>
<dbReference type="GO" id="GO:0005829">
    <property type="term" value="C:cytosol"/>
    <property type="evidence" value="ECO:0007669"/>
    <property type="project" value="TreeGrafter"/>
</dbReference>
<dbReference type="OrthoDB" id="9803735at2"/>
<dbReference type="InterPro" id="IPR036388">
    <property type="entry name" value="WH-like_DNA-bd_sf"/>
</dbReference>
<evidence type="ECO:0000259" key="5">
    <source>
        <dbReference type="PROSITE" id="PS50931"/>
    </source>
</evidence>
<accession>A0A2N5HH66</accession>
<keyword evidence="2" id="KW-0805">Transcription regulation</keyword>
<dbReference type="InterPro" id="IPR036390">
    <property type="entry name" value="WH_DNA-bd_sf"/>
</dbReference>
<dbReference type="Gene3D" id="1.10.10.10">
    <property type="entry name" value="Winged helix-like DNA-binding domain superfamily/Winged helix DNA-binding domain"/>
    <property type="match status" value="1"/>
</dbReference>
<keyword evidence="3" id="KW-0238">DNA-binding</keyword>
<evidence type="ECO:0000313" key="6">
    <source>
        <dbReference type="EMBL" id="PLS04871.1"/>
    </source>
</evidence>
<dbReference type="FunFam" id="1.10.10.10:FF:000001">
    <property type="entry name" value="LysR family transcriptional regulator"/>
    <property type="match status" value="1"/>
</dbReference>
<dbReference type="PROSITE" id="PS50931">
    <property type="entry name" value="HTH_LYSR"/>
    <property type="match status" value="1"/>
</dbReference>
<sequence length="301" mass="34467">MNLKHLEYFRVLAKLEHYTLAAEQLSIAQPSLTYAISELEKELGVYLFEKSGRNIRLTKYGSIFLEYVDKSLKSLDEGQRKINDLVSPNKGKIDLSFIYTLGSRFVPTMVNHFLSIEKHKDISFSFSQGTTKRIIEGLKADKYDLAFCSFSEDEPDIDFLPLVKQDLVLVVPSGHPLESYTSIDLKDTEPYPFVYFNKGSGLRRLSDHLFEEVQITPKIAFEVEEDSAALGLVSMNYGIALLPDIWMLKHFNVKVLPIINPPVVRFIYLASVKNKYLSPVVHLFKEFAKHYSKIYPGQIKI</sequence>
<keyword evidence="4" id="KW-0804">Transcription</keyword>
<dbReference type="Gene3D" id="3.40.190.290">
    <property type="match status" value="1"/>
</dbReference>
<dbReference type="Proteomes" id="UP000234950">
    <property type="component" value="Unassembled WGS sequence"/>
</dbReference>
<dbReference type="EMBL" id="PGVE01000042">
    <property type="protein sequence ID" value="PLS04871.1"/>
    <property type="molecule type" value="Genomic_DNA"/>
</dbReference>
<evidence type="ECO:0000256" key="4">
    <source>
        <dbReference type="ARBA" id="ARBA00023163"/>
    </source>
</evidence>
<dbReference type="Pfam" id="PF00126">
    <property type="entry name" value="HTH_1"/>
    <property type="match status" value="1"/>
</dbReference>
<keyword evidence="7" id="KW-1185">Reference proteome</keyword>
<dbReference type="InterPro" id="IPR005119">
    <property type="entry name" value="LysR_subst-bd"/>
</dbReference>
<dbReference type="SUPFAM" id="SSF53850">
    <property type="entry name" value="Periplasmic binding protein-like II"/>
    <property type="match status" value="1"/>
</dbReference>
<evidence type="ECO:0000313" key="7">
    <source>
        <dbReference type="Proteomes" id="UP000234950"/>
    </source>
</evidence>
<name>A0A2N5HH66_9BACI</name>
<dbReference type="CDD" id="cd08434">
    <property type="entry name" value="PBP2_GltC_like"/>
    <property type="match status" value="1"/>
</dbReference>
<dbReference type="PRINTS" id="PR00039">
    <property type="entry name" value="HTHLYSR"/>
</dbReference>
<dbReference type="AlphaFoldDB" id="A0A2N5HH66"/>
<dbReference type="InterPro" id="IPR050950">
    <property type="entry name" value="HTH-type_LysR_regulators"/>
</dbReference>
<protein>
    <submittedName>
        <fullName evidence="6">LysR family transcriptional regulator</fullName>
    </submittedName>
</protein>
<reference evidence="6 7" key="1">
    <citation type="submission" date="2017-11" db="EMBL/GenBank/DDBJ databases">
        <title>Comparitive Functional Genomics of Dry Heat Resistant strains isolated from the Viking Spacecraft.</title>
        <authorList>
            <person name="Seuylemezian A."/>
            <person name="Cooper K."/>
            <person name="Vaishampayan P."/>
        </authorList>
    </citation>
    <scope>NUCLEOTIDE SEQUENCE [LARGE SCALE GENOMIC DNA]</scope>
    <source>
        <strain evidence="6 7">V32-6</strain>
    </source>
</reference>
<dbReference type="Pfam" id="PF03466">
    <property type="entry name" value="LysR_substrate"/>
    <property type="match status" value="1"/>
</dbReference>
<dbReference type="GO" id="GO:0003700">
    <property type="term" value="F:DNA-binding transcription factor activity"/>
    <property type="evidence" value="ECO:0007669"/>
    <property type="project" value="InterPro"/>
</dbReference>
<comment type="similarity">
    <text evidence="1">Belongs to the LysR transcriptional regulatory family.</text>
</comment>
<dbReference type="RefSeq" id="WP_101648048.1">
    <property type="nucleotide sequence ID" value="NZ_PGVE01000042.1"/>
</dbReference>
<feature type="domain" description="HTH lysR-type" evidence="5">
    <location>
        <begin position="1"/>
        <end position="58"/>
    </location>
</feature>
<evidence type="ECO:0000256" key="3">
    <source>
        <dbReference type="ARBA" id="ARBA00023125"/>
    </source>
</evidence>
<dbReference type="GO" id="GO:0003677">
    <property type="term" value="F:DNA binding"/>
    <property type="evidence" value="ECO:0007669"/>
    <property type="project" value="UniProtKB-KW"/>
</dbReference>
<proteinExistence type="inferred from homology"/>
<dbReference type="SUPFAM" id="SSF46785">
    <property type="entry name" value="Winged helix' DNA-binding domain"/>
    <property type="match status" value="1"/>
</dbReference>
<organism evidence="6 7">
    <name type="scientific">Neobacillus cucumis</name>
    <dbReference type="NCBI Taxonomy" id="1740721"/>
    <lineage>
        <taxon>Bacteria</taxon>
        <taxon>Bacillati</taxon>
        <taxon>Bacillota</taxon>
        <taxon>Bacilli</taxon>
        <taxon>Bacillales</taxon>
        <taxon>Bacillaceae</taxon>
        <taxon>Neobacillus</taxon>
    </lineage>
</organism>
<comment type="caution">
    <text evidence="6">The sequence shown here is derived from an EMBL/GenBank/DDBJ whole genome shotgun (WGS) entry which is preliminary data.</text>
</comment>
<dbReference type="PANTHER" id="PTHR30419">
    <property type="entry name" value="HTH-TYPE TRANSCRIPTIONAL REGULATOR YBHD"/>
    <property type="match status" value="1"/>
</dbReference>
<gene>
    <name evidence="6" type="ORF">CVD27_11535</name>
</gene>
<evidence type="ECO:0000256" key="2">
    <source>
        <dbReference type="ARBA" id="ARBA00023015"/>
    </source>
</evidence>
<dbReference type="InterPro" id="IPR000847">
    <property type="entry name" value="LysR_HTH_N"/>
</dbReference>
<dbReference type="PANTHER" id="PTHR30419:SF28">
    <property type="entry name" value="HTH-TYPE TRANSCRIPTIONAL REGULATOR BSDA"/>
    <property type="match status" value="1"/>
</dbReference>